<feature type="domain" description="Aspartate/glutamate/uridylate kinase" evidence="10">
    <location>
        <begin position="6"/>
        <end position="249"/>
    </location>
</feature>
<feature type="site" description="Transition state stabilizer" evidence="9">
    <location>
        <position position="9"/>
    </location>
</feature>
<evidence type="ECO:0000259" key="10">
    <source>
        <dbReference type="Pfam" id="PF00696"/>
    </source>
</evidence>
<evidence type="ECO:0000256" key="7">
    <source>
        <dbReference type="ARBA" id="ARBA00022840"/>
    </source>
</evidence>
<protein>
    <recommendedName>
        <fullName evidence="9">Acetylglutamate kinase</fullName>
        <ecNumber evidence="9">2.7.2.8</ecNumber>
    </recommendedName>
    <alternativeName>
        <fullName evidence="9">N-acetyl-L-glutamate 5-phosphotransferase</fullName>
    </alternativeName>
    <alternativeName>
        <fullName evidence="9">NAG kinase</fullName>
        <shortName evidence="9">NAGK</shortName>
    </alternativeName>
</protein>
<keyword evidence="4 9" id="KW-0808">Transferase</keyword>
<dbReference type="Gene3D" id="3.40.1160.10">
    <property type="entry name" value="Acetylglutamate kinase-like"/>
    <property type="match status" value="1"/>
</dbReference>
<evidence type="ECO:0000313" key="11">
    <source>
        <dbReference type="EMBL" id="AKV01543.1"/>
    </source>
</evidence>
<dbReference type="InterPro" id="IPR036393">
    <property type="entry name" value="AceGlu_kinase-like_sf"/>
</dbReference>
<feature type="binding site" evidence="9">
    <location>
        <begin position="43"/>
        <end position="44"/>
    </location>
    <ligand>
        <name>substrate</name>
    </ligand>
</feature>
<dbReference type="InterPro" id="IPR004662">
    <property type="entry name" value="AcgluKinase_fam"/>
</dbReference>
<keyword evidence="7 9" id="KW-0067">ATP-binding</keyword>
<evidence type="ECO:0000256" key="4">
    <source>
        <dbReference type="ARBA" id="ARBA00022679"/>
    </source>
</evidence>
<dbReference type="GO" id="GO:0005737">
    <property type="term" value="C:cytoplasm"/>
    <property type="evidence" value="ECO:0007669"/>
    <property type="project" value="UniProtKB-SubCell"/>
</dbReference>
<evidence type="ECO:0000256" key="2">
    <source>
        <dbReference type="ARBA" id="ARBA00022571"/>
    </source>
</evidence>
<dbReference type="InterPro" id="IPR001048">
    <property type="entry name" value="Asp/Glu/Uridylate_kinase"/>
</dbReference>
<dbReference type="HAMAP" id="MF_00082">
    <property type="entry name" value="ArgB"/>
    <property type="match status" value="1"/>
</dbReference>
<keyword evidence="6 9" id="KW-0418">Kinase</keyword>
<dbReference type="PANTHER" id="PTHR23342">
    <property type="entry name" value="N-ACETYLGLUTAMATE SYNTHASE"/>
    <property type="match status" value="1"/>
</dbReference>
<dbReference type="NCBIfam" id="TIGR00761">
    <property type="entry name" value="argB"/>
    <property type="match status" value="1"/>
</dbReference>
<comment type="catalytic activity">
    <reaction evidence="8 9">
        <text>N-acetyl-L-glutamate + ATP = N-acetyl-L-glutamyl 5-phosphate + ADP</text>
        <dbReference type="Rhea" id="RHEA:14629"/>
        <dbReference type="ChEBI" id="CHEBI:30616"/>
        <dbReference type="ChEBI" id="CHEBI:44337"/>
        <dbReference type="ChEBI" id="CHEBI:57936"/>
        <dbReference type="ChEBI" id="CHEBI:456216"/>
        <dbReference type="EC" id="2.7.2.8"/>
    </reaction>
</comment>
<name>A0A0K1Q731_9BACT</name>
<dbReference type="STRING" id="1391654.AKJ09_08206"/>
<keyword evidence="2 9" id="KW-0055">Arginine biosynthesis</keyword>
<dbReference type="PANTHER" id="PTHR23342:SF0">
    <property type="entry name" value="N-ACETYLGLUTAMATE SYNTHASE, MITOCHONDRIAL"/>
    <property type="match status" value="1"/>
</dbReference>
<feature type="binding site" evidence="9">
    <location>
        <position position="65"/>
    </location>
    <ligand>
        <name>substrate</name>
    </ligand>
</feature>
<evidence type="ECO:0000256" key="6">
    <source>
        <dbReference type="ARBA" id="ARBA00022777"/>
    </source>
</evidence>
<feature type="binding site" evidence="9">
    <location>
        <position position="168"/>
    </location>
    <ligand>
        <name>substrate</name>
    </ligand>
</feature>
<keyword evidence="3 9" id="KW-0028">Amino-acid biosynthesis</keyword>
<dbReference type="KEGG" id="llu:AKJ09_08206"/>
<sequence length="273" mass="27894">MNKGPVIIKLGGEVVQGPHMAAIAADVAEMRAEGTPVVLVHGGGPQATDLQKRLGQTPKIVGGRRITDQDTLEVMKMTVAGKVNVDLCAALVAAGTKPVGLHGASACTVLATKRPAKVVVGGGPDPIDFGFVGDVIGVNDALIALLTADGYVPVLACLGSDAKGNLFNINADAVANQVAIRLDARALVLVTDVPGVLRDVSDPSSRIGKMTLEDGKRAIEEGVVTKGMIPKLEESFAAIAEGVRAVHIVGRLSRGDLARAVEEPGSVGTVLVA</sequence>
<dbReference type="AlphaFoldDB" id="A0A0K1Q731"/>
<comment type="subcellular location">
    <subcellularLocation>
        <location evidence="9">Cytoplasm</location>
    </subcellularLocation>
</comment>
<keyword evidence="5 9" id="KW-0547">Nucleotide-binding</keyword>
<dbReference type="GO" id="GO:0003991">
    <property type="term" value="F:acetylglutamate kinase activity"/>
    <property type="evidence" value="ECO:0007669"/>
    <property type="project" value="UniProtKB-UniRule"/>
</dbReference>
<comment type="function">
    <text evidence="9">Catalyzes the ATP-dependent phosphorylation of N-acetyl-L-glutamate.</text>
</comment>
<dbReference type="CDD" id="cd04238">
    <property type="entry name" value="AAK_NAGK-like"/>
    <property type="match status" value="1"/>
</dbReference>
<dbReference type="PATRIC" id="fig|1391654.3.peg.8319"/>
<dbReference type="SUPFAM" id="SSF53633">
    <property type="entry name" value="Carbamate kinase-like"/>
    <property type="match status" value="1"/>
</dbReference>
<keyword evidence="9" id="KW-0963">Cytoplasm</keyword>
<evidence type="ECO:0000256" key="1">
    <source>
        <dbReference type="ARBA" id="ARBA00004828"/>
    </source>
</evidence>
<dbReference type="RefSeq" id="WP_275936681.1">
    <property type="nucleotide sequence ID" value="NZ_CP012333.1"/>
</dbReference>
<evidence type="ECO:0000256" key="3">
    <source>
        <dbReference type="ARBA" id="ARBA00022605"/>
    </source>
</evidence>
<evidence type="ECO:0000256" key="8">
    <source>
        <dbReference type="ARBA" id="ARBA00048141"/>
    </source>
</evidence>
<reference evidence="11 12" key="1">
    <citation type="submission" date="2015-08" db="EMBL/GenBank/DDBJ databases">
        <authorList>
            <person name="Babu N.S."/>
            <person name="Beckwith C.J."/>
            <person name="Beseler K.G."/>
            <person name="Brison A."/>
            <person name="Carone J.V."/>
            <person name="Caskin T.P."/>
            <person name="Diamond M."/>
            <person name="Durham M.E."/>
            <person name="Foxe J.M."/>
            <person name="Go M."/>
            <person name="Henderson B.A."/>
            <person name="Jones I.B."/>
            <person name="McGettigan J.A."/>
            <person name="Micheletti S.J."/>
            <person name="Nasrallah M.E."/>
            <person name="Ortiz D."/>
            <person name="Piller C.R."/>
            <person name="Privatt S.R."/>
            <person name="Schneider S.L."/>
            <person name="Sharp S."/>
            <person name="Smith T.C."/>
            <person name="Stanton J.D."/>
            <person name="Ullery H.E."/>
            <person name="Wilson R.J."/>
            <person name="Serrano M.G."/>
            <person name="Buck G."/>
            <person name="Lee V."/>
            <person name="Wang Y."/>
            <person name="Carvalho R."/>
            <person name="Voegtly L."/>
            <person name="Shi R."/>
            <person name="Duckworth R."/>
            <person name="Johnson A."/>
            <person name="Loviza R."/>
            <person name="Walstead R."/>
            <person name="Shah Z."/>
            <person name="Kiflezghi M."/>
            <person name="Wade K."/>
            <person name="Ball S.L."/>
            <person name="Bradley K.W."/>
            <person name="Asai D.J."/>
            <person name="Bowman C.A."/>
            <person name="Russell D.A."/>
            <person name="Pope W.H."/>
            <person name="Jacobs-Sera D."/>
            <person name="Hendrix R.W."/>
            <person name="Hatfull G.F."/>
        </authorList>
    </citation>
    <scope>NUCLEOTIDE SEQUENCE [LARGE SCALE GENOMIC DNA]</scope>
    <source>
        <strain evidence="11 12">DSM 27648</strain>
    </source>
</reference>
<dbReference type="UniPathway" id="UPA00068">
    <property type="reaction ID" value="UER00107"/>
</dbReference>
<dbReference type="EC" id="2.7.2.8" evidence="9"/>
<dbReference type="GO" id="GO:0042450">
    <property type="term" value="P:L-arginine biosynthetic process via ornithine"/>
    <property type="evidence" value="ECO:0007669"/>
    <property type="project" value="UniProtKB-UniRule"/>
</dbReference>
<evidence type="ECO:0000256" key="9">
    <source>
        <dbReference type="HAMAP-Rule" id="MF_00082"/>
    </source>
</evidence>
<dbReference type="EMBL" id="CP012333">
    <property type="protein sequence ID" value="AKV01543.1"/>
    <property type="molecule type" value="Genomic_DNA"/>
</dbReference>
<dbReference type="InterPro" id="IPR001057">
    <property type="entry name" value="Glu/AcGlu_kinase"/>
</dbReference>
<proteinExistence type="inferred from homology"/>
<dbReference type="GO" id="GO:0005524">
    <property type="term" value="F:ATP binding"/>
    <property type="evidence" value="ECO:0007669"/>
    <property type="project" value="UniProtKB-UniRule"/>
</dbReference>
<organism evidence="11 12">
    <name type="scientific">Labilithrix luteola</name>
    <dbReference type="NCBI Taxonomy" id="1391654"/>
    <lineage>
        <taxon>Bacteria</taxon>
        <taxon>Pseudomonadati</taxon>
        <taxon>Myxococcota</taxon>
        <taxon>Polyangia</taxon>
        <taxon>Polyangiales</taxon>
        <taxon>Labilitrichaceae</taxon>
        <taxon>Labilithrix</taxon>
    </lineage>
</organism>
<keyword evidence="12" id="KW-1185">Reference proteome</keyword>
<dbReference type="InterPro" id="IPR037528">
    <property type="entry name" value="ArgB"/>
</dbReference>
<dbReference type="PRINTS" id="PR00474">
    <property type="entry name" value="GLU5KINASE"/>
</dbReference>
<comment type="pathway">
    <text evidence="1 9">Amino-acid biosynthesis; L-arginine biosynthesis; N(2)-acetyl-L-ornithine from L-glutamate: step 2/4.</text>
</comment>
<feature type="site" description="Transition state stabilizer" evidence="9">
    <location>
        <position position="231"/>
    </location>
</feature>
<dbReference type="Pfam" id="PF00696">
    <property type="entry name" value="AA_kinase"/>
    <property type="match status" value="1"/>
</dbReference>
<gene>
    <name evidence="9" type="primary">argB</name>
    <name evidence="11" type="ORF">AKJ09_08206</name>
</gene>
<evidence type="ECO:0000256" key="5">
    <source>
        <dbReference type="ARBA" id="ARBA00022741"/>
    </source>
</evidence>
<dbReference type="PIRSF" id="PIRSF000728">
    <property type="entry name" value="NAGK"/>
    <property type="match status" value="1"/>
</dbReference>
<comment type="similarity">
    <text evidence="9">Belongs to the acetylglutamate kinase family. ArgB subfamily.</text>
</comment>
<accession>A0A0K1Q731</accession>
<evidence type="ECO:0000313" key="12">
    <source>
        <dbReference type="Proteomes" id="UP000064967"/>
    </source>
</evidence>
<dbReference type="Proteomes" id="UP000064967">
    <property type="component" value="Chromosome"/>
</dbReference>